<dbReference type="InterPro" id="IPR036683">
    <property type="entry name" value="CO_DH_flav_C_dom_sf"/>
</dbReference>
<dbReference type="Proteomes" id="UP001500192">
    <property type="component" value="Unassembled WGS sequence"/>
</dbReference>
<protein>
    <submittedName>
        <fullName evidence="5">Xanthine dehydrogenase family protein subunit M</fullName>
    </submittedName>
</protein>
<dbReference type="Gene3D" id="3.30.43.10">
    <property type="entry name" value="Uridine Diphospho-n-acetylenolpyruvylglucosamine Reductase, domain 2"/>
    <property type="match status" value="1"/>
</dbReference>
<dbReference type="SUPFAM" id="SSF55447">
    <property type="entry name" value="CO dehydrogenase flavoprotein C-terminal domain-like"/>
    <property type="match status" value="1"/>
</dbReference>
<dbReference type="PANTHER" id="PTHR42659">
    <property type="entry name" value="XANTHINE DEHYDROGENASE SUBUNIT C-RELATED"/>
    <property type="match status" value="1"/>
</dbReference>
<dbReference type="InterPro" id="IPR036318">
    <property type="entry name" value="FAD-bd_PCMH-like_sf"/>
</dbReference>
<keyword evidence="6" id="KW-1185">Reference proteome</keyword>
<name>A0ABP8VIK2_9PSEU</name>
<dbReference type="Pfam" id="PF03450">
    <property type="entry name" value="CO_deh_flav_C"/>
    <property type="match status" value="1"/>
</dbReference>
<dbReference type="Gene3D" id="3.30.465.10">
    <property type="match status" value="1"/>
</dbReference>
<dbReference type="SUPFAM" id="SSF56176">
    <property type="entry name" value="FAD-binding/transporter-associated domain-like"/>
    <property type="match status" value="1"/>
</dbReference>
<dbReference type="SMART" id="SM01092">
    <property type="entry name" value="CO_deh_flav_C"/>
    <property type="match status" value="1"/>
</dbReference>
<dbReference type="PANTHER" id="PTHR42659:SF2">
    <property type="entry name" value="XANTHINE DEHYDROGENASE SUBUNIT C-RELATED"/>
    <property type="match status" value="1"/>
</dbReference>
<sequence>MDFLRPQTLAEALALKAERPDAVPIAGGTDVMVELNFDHRRPAALLDLTRVRELTEWSTSDSGVRLGAGVPYTRVITELGERLPGLAMASRTVGSPQIRNRGTVGGNLGAASPAGDTHPVLLVTGAEIEAASVRGTRRIPAEEFYVGVKRNALAEDELITAVHLPPRSGSQQFAKVGTRNAMVIAVCSFALALDRGQVRAAIGSAAPTPRRVPEAEEFLAAELEWGAPLPDSLKRRFGELVAAAAQPIDDVRGTAAYRRHALSVLARRTLGWAWRENSEEGQACA</sequence>
<evidence type="ECO:0000256" key="2">
    <source>
        <dbReference type="ARBA" id="ARBA00022827"/>
    </source>
</evidence>
<dbReference type="InterPro" id="IPR002346">
    <property type="entry name" value="Mopterin_DH_FAD-bd"/>
</dbReference>
<evidence type="ECO:0000256" key="3">
    <source>
        <dbReference type="ARBA" id="ARBA00023002"/>
    </source>
</evidence>
<dbReference type="InterPro" id="IPR016167">
    <property type="entry name" value="FAD-bd_PCMH_sub1"/>
</dbReference>
<reference evidence="6" key="1">
    <citation type="journal article" date="2019" name="Int. J. Syst. Evol. Microbiol.">
        <title>The Global Catalogue of Microorganisms (GCM) 10K type strain sequencing project: providing services to taxonomists for standard genome sequencing and annotation.</title>
        <authorList>
            <consortium name="The Broad Institute Genomics Platform"/>
            <consortium name="The Broad Institute Genome Sequencing Center for Infectious Disease"/>
            <person name="Wu L."/>
            <person name="Ma J."/>
        </authorList>
    </citation>
    <scope>NUCLEOTIDE SEQUENCE [LARGE SCALE GENOMIC DNA]</scope>
    <source>
        <strain evidence="6">JCM 18054</strain>
    </source>
</reference>
<dbReference type="Gene3D" id="3.30.390.50">
    <property type="entry name" value="CO dehydrogenase flavoprotein, C-terminal domain"/>
    <property type="match status" value="1"/>
</dbReference>
<organism evidence="5 6">
    <name type="scientific">Amycolatopsis dongchuanensis</name>
    <dbReference type="NCBI Taxonomy" id="1070866"/>
    <lineage>
        <taxon>Bacteria</taxon>
        <taxon>Bacillati</taxon>
        <taxon>Actinomycetota</taxon>
        <taxon>Actinomycetes</taxon>
        <taxon>Pseudonocardiales</taxon>
        <taxon>Pseudonocardiaceae</taxon>
        <taxon>Amycolatopsis</taxon>
    </lineage>
</organism>
<dbReference type="RefSeq" id="WP_346055908.1">
    <property type="nucleotide sequence ID" value="NZ_BAABIB010000125.1"/>
</dbReference>
<proteinExistence type="predicted"/>
<dbReference type="InterPro" id="IPR005107">
    <property type="entry name" value="CO_DH_flav_C"/>
</dbReference>
<evidence type="ECO:0000256" key="1">
    <source>
        <dbReference type="ARBA" id="ARBA00022630"/>
    </source>
</evidence>
<comment type="caution">
    <text evidence="5">The sequence shown here is derived from an EMBL/GenBank/DDBJ whole genome shotgun (WGS) entry which is preliminary data.</text>
</comment>
<evidence type="ECO:0000313" key="5">
    <source>
        <dbReference type="EMBL" id="GAA4662515.1"/>
    </source>
</evidence>
<dbReference type="PROSITE" id="PS51387">
    <property type="entry name" value="FAD_PCMH"/>
    <property type="match status" value="1"/>
</dbReference>
<feature type="domain" description="FAD-binding PCMH-type" evidence="4">
    <location>
        <begin position="1"/>
        <end position="169"/>
    </location>
</feature>
<evidence type="ECO:0000313" key="6">
    <source>
        <dbReference type="Proteomes" id="UP001500192"/>
    </source>
</evidence>
<accession>A0ABP8VIK2</accession>
<dbReference type="InterPro" id="IPR016169">
    <property type="entry name" value="FAD-bd_PCMH_sub2"/>
</dbReference>
<gene>
    <name evidence="5" type="ORF">GCM10023214_63770</name>
</gene>
<dbReference type="Pfam" id="PF00941">
    <property type="entry name" value="FAD_binding_5"/>
    <property type="match status" value="1"/>
</dbReference>
<keyword evidence="2" id="KW-0274">FAD</keyword>
<dbReference type="InterPro" id="IPR016166">
    <property type="entry name" value="FAD-bd_PCMH"/>
</dbReference>
<evidence type="ECO:0000259" key="4">
    <source>
        <dbReference type="PROSITE" id="PS51387"/>
    </source>
</evidence>
<keyword evidence="1" id="KW-0285">Flavoprotein</keyword>
<dbReference type="EMBL" id="BAABIB010000125">
    <property type="protein sequence ID" value="GAA4662515.1"/>
    <property type="molecule type" value="Genomic_DNA"/>
</dbReference>
<keyword evidence="3" id="KW-0560">Oxidoreductase</keyword>
<dbReference type="InterPro" id="IPR051312">
    <property type="entry name" value="Diverse_Substr_Oxidored"/>
</dbReference>